<sequence length="180" mass="21470">MRKKQLLATFVLFGCVTMFECNWWPWRDARDIRKFVNTTAPVWTYLTSEMTNIECKVDEYIVMAAEYVKFLRSYYRGRERFSYKLLAKFDSVRKKRMTISSPGGTIKQTEDIVYMSRDLSCAVVKVTTSTKGIQKTYDLRIRDSAIHVRPQSKCMEHFRWKAGRQGYLLYRDYCRNLQRS</sequence>
<evidence type="ECO:0000313" key="1">
    <source>
        <dbReference type="EMBL" id="JAP76782.1"/>
    </source>
</evidence>
<dbReference type="AlphaFoldDB" id="A0A131YE60"/>
<accession>A0A131YE60</accession>
<protein>
    <submittedName>
        <fullName evidence="1">Lipocalin</fullName>
    </submittedName>
</protein>
<organism evidence="1">
    <name type="scientific">Rhipicephalus appendiculatus</name>
    <name type="common">Brown ear tick</name>
    <dbReference type="NCBI Taxonomy" id="34631"/>
    <lineage>
        <taxon>Eukaryota</taxon>
        <taxon>Metazoa</taxon>
        <taxon>Ecdysozoa</taxon>
        <taxon>Arthropoda</taxon>
        <taxon>Chelicerata</taxon>
        <taxon>Arachnida</taxon>
        <taxon>Acari</taxon>
        <taxon>Parasitiformes</taxon>
        <taxon>Ixodida</taxon>
        <taxon>Ixodoidea</taxon>
        <taxon>Ixodidae</taxon>
        <taxon>Rhipicephalinae</taxon>
        <taxon>Rhipicephalus</taxon>
        <taxon>Rhipicephalus</taxon>
    </lineage>
</organism>
<reference evidence="1" key="1">
    <citation type="journal article" date="2016" name="Ticks Tick Borne Dis.">
        <title>De novo assembly and annotation of the salivary gland transcriptome of Rhipicephalus appendiculatus male and female ticks during blood feeding.</title>
        <authorList>
            <person name="de Castro M.H."/>
            <person name="de Klerk D."/>
            <person name="Pienaar R."/>
            <person name="Latif A.A."/>
            <person name="Rees D.J."/>
            <person name="Mans B.J."/>
        </authorList>
    </citation>
    <scope>NUCLEOTIDE SEQUENCE</scope>
    <source>
        <tissue evidence="1">Salivary glands</tissue>
    </source>
</reference>
<dbReference type="EMBL" id="GEDV01011775">
    <property type="protein sequence ID" value="JAP76782.1"/>
    <property type="molecule type" value="Transcribed_RNA"/>
</dbReference>
<name>A0A131YE60_RHIAP</name>
<dbReference type="PROSITE" id="PS51257">
    <property type="entry name" value="PROKAR_LIPOPROTEIN"/>
    <property type="match status" value="1"/>
</dbReference>
<proteinExistence type="predicted"/>